<dbReference type="EMBL" id="CABFJX010000398">
    <property type="protein sequence ID" value="VTT79677.1"/>
    <property type="molecule type" value="Genomic_DNA"/>
</dbReference>
<protein>
    <recommendedName>
        <fullName evidence="3">RecF/RecN/SMC N-terminal domain-containing protein</fullName>
    </recommendedName>
</protein>
<proteinExistence type="predicted"/>
<accession>A0A9Q9UHD1</accession>
<reference evidence="1" key="1">
    <citation type="submission" date="2019-05" db="EMBL/GenBank/DDBJ databases">
        <authorList>
            <person name="Piombo E."/>
        </authorList>
    </citation>
    <scope>NUCLEOTIDE SEQUENCE</scope>
    <source>
        <strain evidence="1">C2S</strain>
    </source>
</reference>
<sequence>MTGLGVEMLCHCPALTLLSYGISWVISKPCTLIQLIEYRCPPVYESPLLPTRRRDESLNPITRLHGSGKSNILDAICFVLGITNMPIVRASKRREFQFDHRSRRKWKVKHPRCEIFRPQNCKHADDSSAQVTGVTVPQRQWKVKH</sequence>
<gene>
    <name evidence="1" type="ORF">C2S_11393</name>
</gene>
<name>A0A9Q9UHD1_FUSFU</name>
<evidence type="ECO:0008006" key="3">
    <source>
        <dbReference type="Google" id="ProtNLM"/>
    </source>
</evidence>
<dbReference type="InterPro" id="IPR027417">
    <property type="entry name" value="P-loop_NTPase"/>
</dbReference>
<evidence type="ECO:0000313" key="1">
    <source>
        <dbReference type="EMBL" id="VTT79677.1"/>
    </source>
</evidence>
<evidence type="ECO:0000313" key="2">
    <source>
        <dbReference type="Proteomes" id="UP000760494"/>
    </source>
</evidence>
<comment type="caution">
    <text evidence="1">The sequence shown here is derived from an EMBL/GenBank/DDBJ whole genome shotgun (WGS) entry which is preliminary data.</text>
</comment>
<dbReference type="Gene3D" id="3.40.50.300">
    <property type="entry name" value="P-loop containing nucleotide triphosphate hydrolases"/>
    <property type="match status" value="1"/>
</dbReference>
<dbReference type="Proteomes" id="UP000760494">
    <property type="component" value="Unassembled WGS sequence"/>
</dbReference>
<organism evidence="1 2">
    <name type="scientific">Fusarium fujikuroi</name>
    <name type="common">Bakanae and foot rot disease fungus</name>
    <name type="synonym">Gibberella fujikuroi</name>
    <dbReference type="NCBI Taxonomy" id="5127"/>
    <lineage>
        <taxon>Eukaryota</taxon>
        <taxon>Fungi</taxon>
        <taxon>Dikarya</taxon>
        <taxon>Ascomycota</taxon>
        <taxon>Pezizomycotina</taxon>
        <taxon>Sordariomycetes</taxon>
        <taxon>Hypocreomycetidae</taxon>
        <taxon>Hypocreales</taxon>
        <taxon>Nectriaceae</taxon>
        <taxon>Fusarium</taxon>
        <taxon>Fusarium fujikuroi species complex</taxon>
    </lineage>
</organism>
<dbReference type="AlphaFoldDB" id="A0A9Q9UHD1"/>